<dbReference type="EC" id="5.4.99.5" evidence="4"/>
<evidence type="ECO:0000313" key="5">
    <source>
        <dbReference type="EMBL" id="TFB82351.1"/>
    </source>
</evidence>
<dbReference type="GO" id="GO:0004106">
    <property type="term" value="F:chorismate mutase activity"/>
    <property type="evidence" value="ECO:0007669"/>
    <property type="project" value="UniProtKB-EC"/>
</dbReference>
<dbReference type="OrthoDB" id="9811557at2"/>
<reference evidence="5 6" key="1">
    <citation type="submission" date="2019-03" db="EMBL/GenBank/DDBJ databases">
        <title>Genomics of glacier-inhabiting Cryobacterium strains.</title>
        <authorList>
            <person name="Liu Q."/>
            <person name="Xin Y.-H."/>
        </authorList>
    </citation>
    <scope>NUCLEOTIDE SEQUENCE [LARGE SCALE GENOMIC DNA]</scope>
    <source>
        <strain evidence="5 6">Hh15</strain>
    </source>
</reference>
<dbReference type="SUPFAM" id="SSF55103">
    <property type="entry name" value="FAD-linked oxidases, C-terminal domain"/>
    <property type="match status" value="1"/>
</dbReference>
<dbReference type="InterPro" id="IPR016164">
    <property type="entry name" value="FAD-linked_Oxase-like_C"/>
</dbReference>
<evidence type="ECO:0000256" key="2">
    <source>
        <dbReference type="ARBA" id="ARBA00022827"/>
    </source>
</evidence>
<comment type="caution">
    <text evidence="5">The sequence shown here is derived from an EMBL/GenBank/DDBJ whole genome shotgun (WGS) entry which is preliminary data.</text>
</comment>
<comment type="catalytic activity">
    <reaction evidence="4">
        <text>chorismate = prephenate</text>
        <dbReference type="Rhea" id="RHEA:13897"/>
        <dbReference type="ChEBI" id="CHEBI:29748"/>
        <dbReference type="ChEBI" id="CHEBI:29934"/>
        <dbReference type="EC" id="5.4.99.5"/>
    </reaction>
</comment>
<proteinExistence type="predicted"/>
<dbReference type="SUPFAM" id="SSF56176">
    <property type="entry name" value="FAD-binding/transporter-associated domain-like"/>
    <property type="match status" value="1"/>
</dbReference>
<dbReference type="Gene3D" id="3.40.462.10">
    <property type="entry name" value="FAD-linked oxidases, C-terminal domain"/>
    <property type="match status" value="1"/>
</dbReference>
<keyword evidence="2" id="KW-0274">FAD</keyword>
<dbReference type="InterPro" id="IPR035959">
    <property type="entry name" value="RutC-like_sf"/>
</dbReference>
<dbReference type="InterPro" id="IPR036318">
    <property type="entry name" value="FAD-bd_PCMH-like_sf"/>
</dbReference>
<evidence type="ECO:0000256" key="1">
    <source>
        <dbReference type="ARBA" id="ARBA00022630"/>
    </source>
</evidence>
<dbReference type="Pfam" id="PF01565">
    <property type="entry name" value="FAD_binding_4"/>
    <property type="match status" value="1"/>
</dbReference>
<gene>
    <name evidence="5" type="ORF">E3O10_17775</name>
</gene>
<name>A0A1H8L1D9_9MICO</name>
<dbReference type="Pfam" id="PF07736">
    <property type="entry name" value="CM_1"/>
    <property type="match status" value="1"/>
</dbReference>
<evidence type="ECO:0000256" key="4">
    <source>
        <dbReference type="PROSITE-ProRule" id="PRU00514"/>
    </source>
</evidence>
<dbReference type="InterPro" id="IPR016169">
    <property type="entry name" value="FAD-bd_PCMH_sub2"/>
</dbReference>
<dbReference type="SUPFAM" id="SSF55298">
    <property type="entry name" value="YjgF-like"/>
    <property type="match status" value="1"/>
</dbReference>
<dbReference type="PROSITE" id="PS51167">
    <property type="entry name" value="CHORISMATE_MUT_1"/>
    <property type="match status" value="1"/>
</dbReference>
<dbReference type="PANTHER" id="PTHR21164">
    <property type="entry name" value="CHORISMATE MUTASE"/>
    <property type="match status" value="1"/>
</dbReference>
<dbReference type="EMBL" id="SOFF01000062">
    <property type="protein sequence ID" value="TFB82351.1"/>
    <property type="molecule type" value="Genomic_DNA"/>
</dbReference>
<dbReference type="InterPro" id="IPR008243">
    <property type="entry name" value="Chorismate_mutase_AroH"/>
</dbReference>
<dbReference type="InterPro" id="IPR006094">
    <property type="entry name" value="Oxid_FAD_bind_N"/>
</dbReference>
<dbReference type="PROSITE" id="PS51387">
    <property type="entry name" value="FAD_PCMH"/>
    <property type="match status" value="1"/>
</dbReference>
<organism evidence="5 6">
    <name type="scientific">Cryobacterium luteum</name>
    <dbReference type="NCBI Taxonomy" id="1424661"/>
    <lineage>
        <taxon>Bacteria</taxon>
        <taxon>Bacillati</taxon>
        <taxon>Actinomycetota</taxon>
        <taxon>Actinomycetes</taxon>
        <taxon>Micrococcales</taxon>
        <taxon>Microbacteriaceae</taxon>
        <taxon>Cryobacterium</taxon>
    </lineage>
</organism>
<dbReference type="InterPro" id="IPR016166">
    <property type="entry name" value="FAD-bd_PCMH"/>
</dbReference>
<dbReference type="Gene3D" id="3.30.1330.40">
    <property type="entry name" value="RutC-like"/>
    <property type="match status" value="1"/>
</dbReference>
<keyword evidence="3" id="KW-0560">Oxidoreductase</keyword>
<accession>A0A1H8L1D9</accession>
<keyword evidence="4" id="KW-0413">Isomerase</keyword>
<dbReference type="Gene3D" id="3.30.465.10">
    <property type="match status" value="1"/>
</dbReference>
<evidence type="ECO:0000313" key="6">
    <source>
        <dbReference type="Proteomes" id="UP000297654"/>
    </source>
</evidence>
<protein>
    <recommendedName>
        <fullName evidence="4">chorismate mutase</fullName>
        <ecNumber evidence="4">5.4.99.5</ecNumber>
    </recommendedName>
</protein>
<dbReference type="GO" id="GO:0008652">
    <property type="term" value="P:amino acid biosynthetic process"/>
    <property type="evidence" value="ECO:0007669"/>
    <property type="project" value="UniProtKB-UniRule"/>
</dbReference>
<keyword evidence="6" id="KW-1185">Reference proteome</keyword>
<dbReference type="GO" id="GO:0009073">
    <property type="term" value="P:aromatic amino acid family biosynthetic process"/>
    <property type="evidence" value="ECO:0007669"/>
    <property type="project" value="UniProtKB-UniRule"/>
</dbReference>
<dbReference type="Gene3D" id="3.30.43.10">
    <property type="entry name" value="Uridine Diphospho-n-acetylenolpyruvylglucosamine Reductase, domain 2"/>
    <property type="match status" value="1"/>
</dbReference>
<dbReference type="Proteomes" id="UP000297654">
    <property type="component" value="Unassembled WGS sequence"/>
</dbReference>
<dbReference type="InterPro" id="IPR016170">
    <property type="entry name" value="Cytok_DH_C_sf"/>
</dbReference>
<dbReference type="RefSeq" id="WP_092112314.1">
    <property type="nucleotide sequence ID" value="NZ_FOCN01000023.1"/>
</dbReference>
<dbReference type="STRING" id="1424661.SAMN05216281_12321"/>
<keyword evidence="4" id="KW-0028">Amino-acid biosynthesis</keyword>
<dbReference type="InterPro" id="IPR016167">
    <property type="entry name" value="FAD-bd_PCMH_sub1"/>
</dbReference>
<evidence type="ECO:0000256" key="3">
    <source>
        <dbReference type="ARBA" id="ARBA00023002"/>
    </source>
</evidence>
<sequence length="635" mass="68649">MSSQLRAIRGGIGLMNDSREVISRASKELIQAIVDENDLEYADLECLWFTVTPDLKSDIPPLALLEQMGINIPALCAVEADWEGQPEKTIRVLALARFDGEAAVQHVFRGGAGPERPNVAGQTPNIEQSPLDESLNTASIGYVGSNLNIAKAHRSTALSPKLEQQLTRILGESSESLIFPELIEPNVSGFAPRRILAILRPHSVEQVAEIIRAFQSGAEPPLYAVSTGRNWGLGSRGAVEDDSVRLELDGLNQIRDISVANGWAVIEPGVTQHDLTTRLLGSRRILNVTASSAHTSILGNALDRGVGLRRQRLHDLVGVEVIMPDGELVRLGWWPHESGSAPNAAGLGPSLLSLFSQSDLGIVTAGVIRLIARPEVQHVLRLSFGADRLVLVVDAIRRWQAQGLFQGVLKIYDATSSTSYGSKDEDGYRAHLSVGGTAASVSALLGILTDEASETGLFSSIDRSDQKPPTEDDTVARVVEAGFAGDTSLHEQMLRAATGSEATMVDTHGGGWIFFLPLIPYTGADVQSALCLLDEVHEQTGVRAGATINALDSDVIDLVVSLRFDRSNEEEAAKAHRALDRLYESFTESGYWPYRLDTEHSAWADRLGNPAARALGRRLKAMLDPDQVIAHGRYS</sequence>
<dbReference type="GO" id="GO:0071949">
    <property type="term" value="F:FAD binding"/>
    <property type="evidence" value="ECO:0007669"/>
    <property type="project" value="InterPro"/>
</dbReference>
<dbReference type="GO" id="GO:0016491">
    <property type="term" value="F:oxidoreductase activity"/>
    <property type="evidence" value="ECO:0007669"/>
    <property type="project" value="UniProtKB-KW"/>
</dbReference>
<dbReference type="GO" id="GO:0046417">
    <property type="term" value="P:chorismate metabolic process"/>
    <property type="evidence" value="ECO:0007669"/>
    <property type="project" value="TreeGrafter"/>
</dbReference>
<dbReference type="AlphaFoldDB" id="A0A1H8L1D9"/>
<keyword evidence="4" id="KW-0057">Aromatic amino acid biosynthesis</keyword>
<keyword evidence="1" id="KW-0285">Flavoprotein</keyword>
<dbReference type="PANTHER" id="PTHR21164:SF0">
    <property type="entry name" value="CHORISMATE MUTASE AROH"/>
    <property type="match status" value="1"/>
</dbReference>